<feature type="region of interest" description="Disordered" evidence="1">
    <location>
        <begin position="54"/>
        <end position="86"/>
    </location>
</feature>
<keyword evidence="3" id="KW-1185">Reference proteome</keyword>
<feature type="compositionally biased region" description="Basic residues" evidence="1">
    <location>
        <begin position="65"/>
        <end position="86"/>
    </location>
</feature>
<evidence type="ECO:0000313" key="2">
    <source>
        <dbReference type="EMBL" id="PDT24290.1"/>
    </source>
</evidence>
<name>A0ABX4JWA5_9HYPH</name>
<comment type="caution">
    <text evidence="2">The sequence shown here is derived from an EMBL/GenBank/DDBJ whole genome shotgun (WGS) entry which is preliminary data.</text>
</comment>
<evidence type="ECO:0000256" key="1">
    <source>
        <dbReference type="SAM" id="MobiDB-lite"/>
    </source>
</evidence>
<protein>
    <submittedName>
        <fullName evidence="2">Uncharacterized protein</fullName>
    </submittedName>
</protein>
<organism evidence="2 3">
    <name type="scientific">Rhizobium hidalgonense</name>
    <dbReference type="NCBI Taxonomy" id="1538159"/>
    <lineage>
        <taxon>Bacteria</taxon>
        <taxon>Pseudomonadati</taxon>
        <taxon>Pseudomonadota</taxon>
        <taxon>Alphaproteobacteria</taxon>
        <taxon>Hyphomicrobiales</taxon>
        <taxon>Rhizobiaceae</taxon>
        <taxon>Rhizobium/Agrobacterium group</taxon>
        <taxon>Rhizobium</taxon>
    </lineage>
</organism>
<dbReference type="Proteomes" id="UP000219914">
    <property type="component" value="Unassembled WGS sequence"/>
</dbReference>
<gene>
    <name evidence="2" type="ORF">CO674_06125</name>
</gene>
<sequence length="86" mass="9195">MATHFIAGVSSNDLAKPICGCARTIAAAAEQLLLTHAHAAIAHGFAGLLGAAARETSRNDPQRHPGLRNRRLRGSRLLRPWGRHPS</sequence>
<dbReference type="EMBL" id="NWSY01000004">
    <property type="protein sequence ID" value="PDT24290.1"/>
    <property type="molecule type" value="Genomic_DNA"/>
</dbReference>
<reference evidence="2 3" key="1">
    <citation type="submission" date="2017-09" db="EMBL/GenBank/DDBJ databases">
        <title>Comparative genomics of rhizobia isolated from Phaseolus vulgaris in China.</title>
        <authorList>
            <person name="Tong W."/>
        </authorList>
    </citation>
    <scope>NUCLEOTIDE SEQUENCE [LARGE SCALE GENOMIC DNA]</scope>
    <source>
        <strain evidence="2 3">FH14</strain>
    </source>
</reference>
<accession>A0ABX4JWA5</accession>
<proteinExistence type="predicted"/>
<evidence type="ECO:0000313" key="3">
    <source>
        <dbReference type="Proteomes" id="UP000219914"/>
    </source>
</evidence>